<reference evidence="2" key="2">
    <citation type="submission" date="2021-04" db="EMBL/GenBank/DDBJ databases">
        <authorList>
            <person name="Gilroy R."/>
        </authorList>
    </citation>
    <scope>NUCLEOTIDE SEQUENCE</scope>
    <source>
        <strain evidence="2">9264</strain>
    </source>
</reference>
<evidence type="ECO:0000313" key="2">
    <source>
        <dbReference type="EMBL" id="HJD43949.1"/>
    </source>
</evidence>
<reference evidence="2" key="1">
    <citation type="journal article" date="2021" name="PeerJ">
        <title>Extensive microbial diversity within the chicken gut microbiome revealed by metagenomics and culture.</title>
        <authorList>
            <person name="Gilroy R."/>
            <person name="Ravi A."/>
            <person name="Getino M."/>
            <person name="Pursley I."/>
            <person name="Horton D.L."/>
            <person name="Alikhan N.F."/>
            <person name="Baker D."/>
            <person name="Gharbi K."/>
            <person name="Hall N."/>
            <person name="Watson M."/>
            <person name="Adriaenssens E.M."/>
            <person name="Foster-Nyarko E."/>
            <person name="Jarju S."/>
            <person name="Secka A."/>
            <person name="Antonio M."/>
            <person name="Oren A."/>
            <person name="Chaudhuri R.R."/>
            <person name="La Ragione R."/>
            <person name="Hildebrand F."/>
            <person name="Pallen M.J."/>
        </authorList>
    </citation>
    <scope>NUCLEOTIDE SEQUENCE</scope>
    <source>
        <strain evidence="2">9264</strain>
    </source>
</reference>
<dbReference type="EMBL" id="DWUQ01000054">
    <property type="protein sequence ID" value="HJD43949.1"/>
    <property type="molecule type" value="Genomic_DNA"/>
</dbReference>
<gene>
    <name evidence="2" type="ORF">H9906_02835</name>
</gene>
<sequence length="98" mass="11215">MTSHHPTHARYKTSSVIFAQRALLVLSSGLLVACAAPDQRTPTHTSSIGERLECRWNPDACLYEGQYELGEEAYAEQRARELNQAQSRRLKRRSIWGW</sequence>
<feature type="signal peptide" evidence="1">
    <location>
        <begin position="1"/>
        <end position="35"/>
    </location>
</feature>
<evidence type="ECO:0000313" key="3">
    <source>
        <dbReference type="Proteomes" id="UP000823889"/>
    </source>
</evidence>
<name>A0A9D2RHB0_9BURK</name>
<dbReference type="Proteomes" id="UP000823889">
    <property type="component" value="Unassembled WGS sequence"/>
</dbReference>
<keyword evidence="1" id="KW-0732">Signal</keyword>
<protein>
    <recommendedName>
        <fullName evidence="4">Lipoprotein</fullName>
    </recommendedName>
</protein>
<evidence type="ECO:0000256" key="1">
    <source>
        <dbReference type="SAM" id="SignalP"/>
    </source>
</evidence>
<organism evidence="2 3">
    <name type="scientific">Candidatus Paenalcaligenes intestinipullorum</name>
    <dbReference type="NCBI Taxonomy" id="2838718"/>
    <lineage>
        <taxon>Bacteria</taxon>
        <taxon>Pseudomonadati</taxon>
        <taxon>Pseudomonadota</taxon>
        <taxon>Betaproteobacteria</taxon>
        <taxon>Burkholderiales</taxon>
        <taxon>Alcaligenaceae</taxon>
        <taxon>Paenalcaligenes</taxon>
    </lineage>
</organism>
<evidence type="ECO:0008006" key="4">
    <source>
        <dbReference type="Google" id="ProtNLM"/>
    </source>
</evidence>
<accession>A0A9D2RHB0</accession>
<proteinExistence type="predicted"/>
<dbReference type="AlphaFoldDB" id="A0A9D2RHB0"/>
<feature type="chain" id="PRO_5039290758" description="Lipoprotein" evidence="1">
    <location>
        <begin position="36"/>
        <end position="98"/>
    </location>
</feature>
<comment type="caution">
    <text evidence="2">The sequence shown here is derived from an EMBL/GenBank/DDBJ whole genome shotgun (WGS) entry which is preliminary data.</text>
</comment>